<dbReference type="OrthoDB" id="9806430at2"/>
<dbReference type="Proteomes" id="UP000636949">
    <property type="component" value="Unassembled WGS sequence"/>
</dbReference>
<evidence type="ECO:0000313" key="5">
    <source>
        <dbReference type="EMBL" id="GGG05269.1"/>
    </source>
</evidence>
<accession>A0A8J3E9Z1</accession>
<keyword evidence="1 5" id="KW-0328">Glycosyltransferase</keyword>
<evidence type="ECO:0000256" key="1">
    <source>
        <dbReference type="ARBA" id="ARBA00022676"/>
    </source>
</evidence>
<keyword evidence="3" id="KW-0822">Tryptophan biosynthesis</keyword>
<name>A0A8J3E9Z1_9GAMM</name>
<dbReference type="NCBIfam" id="TIGR01245">
    <property type="entry name" value="trpD"/>
    <property type="match status" value="1"/>
</dbReference>
<dbReference type="InterPro" id="IPR035902">
    <property type="entry name" value="Nuc_phospho_transferase"/>
</dbReference>
<gene>
    <name evidence="5" type="primary">trpD</name>
    <name evidence="5" type="ORF">GCM10010995_23460</name>
</gene>
<proteinExistence type="predicted"/>
<dbReference type="EMBL" id="BMJS01000035">
    <property type="protein sequence ID" value="GGG05269.1"/>
    <property type="molecule type" value="Genomic_DNA"/>
</dbReference>
<evidence type="ECO:0000313" key="6">
    <source>
        <dbReference type="Proteomes" id="UP000636949"/>
    </source>
</evidence>
<dbReference type="InterPro" id="IPR005940">
    <property type="entry name" value="Anthranilate_Pribosyl_Tfrase"/>
</dbReference>
<comment type="caution">
    <text evidence="5">The sequence shown here is derived from an EMBL/GenBank/DDBJ whole genome shotgun (WGS) entry which is preliminary data.</text>
</comment>
<keyword evidence="3" id="KW-0028">Amino-acid biosynthesis</keyword>
<dbReference type="GO" id="GO:0004048">
    <property type="term" value="F:anthranilate phosphoribosyltransferase activity"/>
    <property type="evidence" value="ECO:0007669"/>
    <property type="project" value="InterPro"/>
</dbReference>
<dbReference type="AlphaFoldDB" id="A0A8J3E9Z1"/>
<dbReference type="PANTHER" id="PTHR43285">
    <property type="entry name" value="ANTHRANILATE PHOSPHORIBOSYLTRANSFERASE"/>
    <property type="match status" value="1"/>
</dbReference>
<organism evidence="5 6">
    <name type="scientific">Cysteiniphilum litorale</name>
    <dbReference type="NCBI Taxonomy" id="2056700"/>
    <lineage>
        <taxon>Bacteria</taxon>
        <taxon>Pseudomonadati</taxon>
        <taxon>Pseudomonadota</taxon>
        <taxon>Gammaproteobacteria</taxon>
        <taxon>Thiotrichales</taxon>
        <taxon>Fastidiosibacteraceae</taxon>
        <taxon>Cysteiniphilum</taxon>
    </lineage>
</organism>
<reference evidence="5" key="2">
    <citation type="submission" date="2020-09" db="EMBL/GenBank/DDBJ databases">
        <authorList>
            <person name="Sun Q."/>
            <person name="Zhou Y."/>
        </authorList>
    </citation>
    <scope>NUCLEOTIDE SEQUENCE</scope>
    <source>
        <strain evidence="5">CGMCC 1.15758</strain>
    </source>
</reference>
<dbReference type="SUPFAM" id="SSF52418">
    <property type="entry name" value="Nucleoside phosphorylase/phosphoribosyltransferase catalytic domain"/>
    <property type="match status" value="1"/>
</dbReference>
<evidence type="ECO:0000259" key="4">
    <source>
        <dbReference type="Pfam" id="PF00591"/>
    </source>
</evidence>
<dbReference type="Pfam" id="PF00591">
    <property type="entry name" value="Glycos_transf_3"/>
    <property type="match status" value="1"/>
</dbReference>
<dbReference type="RefSeq" id="WP_117003664.1">
    <property type="nucleotide sequence ID" value="NZ_BMJS01000035.1"/>
</dbReference>
<dbReference type="Gene3D" id="1.20.970.10">
    <property type="entry name" value="Transferase, Pyrimidine Nucleoside Phosphorylase, Chain C"/>
    <property type="match status" value="1"/>
</dbReference>
<feature type="domain" description="Glycosyl transferase family 3" evidence="4">
    <location>
        <begin position="57"/>
        <end position="309"/>
    </location>
</feature>
<dbReference type="GO" id="GO:0005829">
    <property type="term" value="C:cytosol"/>
    <property type="evidence" value="ECO:0007669"/>
    <property type="project" value="TreeGrafter"/>
</dbReference>
<protein>
    <submittedName>
        <fullName evidence="5">Anthranilate phosphoribosyltransferase</fullName>
    </submittedName>
</protein>
<keyword evidence="2" id="KW-0808">Transferase</keyword>
<sequence>MEIESLVNQLLSDETSEDQQYQIIQQIDAELYEEQTLFELARTFLNYSIRVENPFAETVDIVGTGGDGCRTLNYSTLSALMVHELGAKVAKHGNRSATSKCGSFDFLQKLNVEIPDNPEAALNLLKEQGMVFLFAPFFHPIFAKVVNVRQRFAKEGKRTFFNVLGPLLNPMQVKRIVAGVYDERLLKPYLYALKNLGVTHAYIVYGDGMDEFSVCGANKVIKLEHDEVTEFSLHPEQLGFVRGRLDYLEAGDLYQNLAESKSLLNNEMLGAKQDTLILNAAAAMHVASGFVDTLSVQVKVIKDALSQGKFAHLIP</sequence>
<reference evidence="5" key="1">
    <citation type="journal article" date="2014" name="Int. J. Syst. Evol. Microbiol.">
        <title>Complete genome sequence of Corynebacterium casei LMG S-19264T (=DSM 44701T), isolated from a smear-ripened cheese.</title>
        <authorList>
            <consortium name="US DOE Joint Genome Institute (JGI-PGF)"/>
            <person name="Walter F."/>
            <person name="Albersmeier A."/>
            <person name="Kalinowski J."/>
            <person name="Ruckert C."/>
        </authorList>
    </citation>
    <scope>NUCLEOTIDE SEQUENCE</scope>
    <source>
        <strain evidence="5">CGMCC 1.15758</strain>
    </source>
</reference>
<dbReference type="InterPro" id="IPR000312">
    <property type="entry name" value="Glycosyl_Trfase_fam3"/>
</dbReference>
<dbReference type="GO" id="GO:0000162">
    <property type="term" value="P:L-tryptophan biosynthetic process"/>
    <property type="evidence" value="ECO:0007669"/>
    <property type="project" value="UniProtKB-KW"/>
</dbReference>
<keyword evidence="6" id="KW-1185">Reference proteome</keyword>
<dbReference type="Gene3D" id="3.40.1030.10">
    <property type="entry name" value="Nucleoside phosphorylase/phosphoribosyltransferase catalytic domain"/>
    <property type="match status" value="1"/>
</dbReference>
<keyword evidence="3" id="KW-0057">Aromatic amino acid biosynthesis</keyword>
<evidence type="ECO:0000256" key="3">
    <source>
        <dbReference type="ARBA" id="ARBA00022822"/>
    </source>
</evidence>
<evidence type="ECO:0000256" key="2">
    <source>
        <dbReference type="ARBA" id="ARBA00022679"/>
    </source>
</evidence>
<dbReference type="PANTHER" id="PTHR43285:SF2">
    <property type="entry name" value="ANTHRANILATE PHOSPHORIBOSYLTRANSFERASE"/>
    <property type="match status" value="1"/>
</dbReference>